<proteinExistence type="predicted"/>
<evidence type="ECO:0000313" key="1">
    <source>
        <dbReference type="EMBL" id="EDX72363.1"/>
    </source>
</evidence>
<evidence type="ECO:0000313" key="2">
    <source>
        <dbReference type="Proteomes" id="UP000003835"/>
    </source>
</evidence>
<organism evidence="1 2">
    <name type="scientific">Coleofasciculus chthonoplastes PCC 7420</name>
    <dbReference type="NCBI Taxonomy" id="118168"/>
    <lineage>
        <taxon>Bacteria</taxon>
        <taxon>Bacillati</taxon>
        <taxon>Cyanobacteriota</taxon>
        <taxon>Cyanophyceae</taxon>
        <taxon>Coleofasciculales</taxon>
        <taxon>Coleofasciculaceae</taxon>
        <taxon>Coleofasciculus</taxon>
    </lineage>
</organism>
<gene>
    <name evidence="1" type="ORF">MC7420_1032</name>
</gene>
<reference evidence="1 2" key="1">
    <citation type="submission" date="2008-07" db="EMBL/GenBank/DDBJ databases">
        <authorList>
            <person name="Tandeau de Marsac N."/>
            <person name="Ferriera S."/>
            <person name="Johnson J."/>
            <person name="Kravitz S."/>
            <person name="Beeson K."/>
            <person name="Sutton G."/>
            <person name="Rogers Y.-H."/>
            <person name="Friedman R."/>
            <person name="Frazier M."/>
            <person name="Venter J.C."/>
        </authorList>
    </citation>
    <scope>NUCLEOTIDE SEQUENCE [LARGE SCALE GENOMIC DNA]</scope>
    <source>
        <strain evidence="1 2">PCC 7420</strain>
    </source>
</reference>
<dbReference type="EMBL" id="DS989865">
    <property type="protein sequence ID" value="EDX72363.1"/>
    <property type="molecule type" value="Genomic_DNA"/>
</dbReference>
<accession>B4W0I2</accession>
<dbReference type="Proteomes" id="UP000003835">
    <property type="component" value="Unassembled WGS sequence"/>
</dbReference>
<dbReference type="RefSeq" id="WP_006104639.1">
    <property type="nucleotide sequence ID" value="NZ_DS989865.1"/>
</dbReference>
<dbReference type="AlphaFoldDB" id="B4W0I2"/>
<keyword evidence="2" id="KW-1185">Reference proteome</keyword>
<dbReference type="HOGENOM" id="CLU_3097660_0_0_3"/>
<sequence>MESLLSLRGYWRGTQFGRLAWVRSKGTLALDFVWLSEVKTQPKTLSQYHST</sequence>
<protein>
    <submittedName>
        <fullName evidence="1">Uncharacterized protein</fullName>
    </submittedName>
</protein>
<name>B4W0I2_9CYAN</name>